<dbReference type="PANTHER" id="PTHR14440">
    <property type="entry name" value="DNA-DIRECTED RNA POLYMERASE I SUBUNIT RPA49"/>
    <property type="match status" value="1"/>
</dbReference>
<gene>
    <name evidence="7" type="primary">LOC107216873</name>
</gene>
<dbReference type="FunCoup" id="A0A6J0B678">
    <property type="interactions" value="594"/>
</dbReference>
<evidence type="ECO:0000256" key="3">
    <source>
        <dbReference type="ARBA" id="ARBA00022478"/>
    </source>
</evidence>
<reference evidence="7" key="1">
    <citation type="submission" date="2025-08" db="UniProtKB">
        <authorList>
            <consortium name="RefSeq"/>
        </authorList>
    </citation>
    <scope>IDENTIFICATION</scope>
    <source>
        <tissue evidence="7">Thorax and Abdomen</tissue>
    </source>
</reference>
<comment type="subcellular location">
    <subcellularLocation>
        <location evidence="1">Nucleus</location>
        <location evidence="1">Nucleolus</location>
    </subcellularLocation>
</comment>
<accession>A0A6J0B678</accession>
<evidence type="ECO:0000256" key="2">
    <source>
        <dbReference type="ARBA" id="ARBA00009430"/>
    </source>
</evidence>
<keyword evidence="3" id="KW-0240">DNA-directed RNA polymerase</keyword>
<dbReference type="RefSeq" id="XP_015509677.1">
    <property type="nucleotide sequence ID" value="XM_015654191.2"/>
</dbReference>
<evidence type="ECO:0000256" key="4">
    <source>
        <dbReference type="ARBA" id="ARBA00023163"/>
    </source>
</evidence>
<dbReference type="KEGG" id="nlo:107216873"/>
<keyword evidence="5" id="KW-0539">Nucleus</keyword>
<dbReference type="InParanoid" id="A0A6J0B678"/>
<dbReference type="GeneID" id="107216873"/>
<keyword evidence="4" id="KW-0804">Transcription</keyword>
<organism evidence="7">
    <name type="scientific">Neodiprion lecontei</name>
    <name type="common">Redheaded pine sawfly</name>
    <dbReference type="NCBI Taxonomy" id="441921"/>
    <lineage>
        <taxon>Eukaryota</taxon>
        <taxon>Metazoa</taxon>
        <taxon>Ecdysozoa</taxon>
        <taxon>Arthropoda</taxon>
        <taxon>Hexapoda</taxon>
        <taxon>Insecta</taxon>
        <taxon>Pterygota</taxon>
        <taxon>Neoptera</taxon>
        <taxon>Endopterygota</taxon>
        <taxon>Hymenoptera</taxon>
        <taxon>Tenthredinoidea</taxon>
        <taxon>Diprionidae</taxon>
        <taxon>Diprioninae</taxon>
        <taxon>Neodiprion</taxon>
    </lineage>
</organism>
<dbReference type="AlphaFoldDB" id="A0A6J0B678"/>
<comment type="similarity">
    <text evidence="2">Belongs to the eukaryotic RPA49/POLR1E RNA polymerase subunit family.</text>
</comment>
<dbReference type="InterPro" id="IPR009668">
    <property type="entry name" value="RNA_pol-assoc_fac_A49-like"/>
</dbReference>
<name>A0A6J0B678_NEOLC</name>
<dbReference type="GO" id="GO:0003677">
    <property type="term" value="F:DNA binding"/>
    <property type="evidence" value="ECO:0007669"/>
    <property type="project" value="InterPro"/>
</dbReference>
<sequence length="377" mass="42226">MKHPIEAVIDKVSLKPNKIQPIIVDFQNGELKDDEAVNMECGLYCDNKVNRQLLALSNGQVVYKGYRPDPDEAPTYTMLAIHNRKTGKVRLVQAERWQVAPVLDKEPKGGKDVDDDKIALLNKQFGSKRVKRRTEQIERMKINVNSVTKQLEETVSNISIERTDLSLPSLHDESVANTNLPECNRNASDVQDVYNINDIVPLAKLETLYDAAKSVLNQEQEGKSKFFMETLKVLRTDDGCTVKIALLLYLEAVAAWLNMPIKDAKKRGIIICSESSDVNDYVIQTYSMRSAQGRQRPNSMRDKGIMHCLILGLTISNFTLDLNLFTTIVKNGAGIKKLGELARFVGAVPTKDNKNVVVLKLPLPPQLALAKKGKKKK</sequence>
<keyword evidence="6" id="KW-1185">Reference proteome</keyword>
<evidence type="ECO:0000256" key="5">
    <source>
        <dbReference type="ARBA" id="ARBA00023242"/>
    </source>
</evidence>
<protein>
    <submittedName>
        <fullName evidence="7">Uncharacterized protein LOC107216873</fullName>
    </submittedName>
</protein>
<proteinExistence type="inferred from homology"/>
<dbReference type="Proteomes" id="UP000829291">
    <property type="component" value="Chromosome 7"/>
</dbReference>
<evidence type="ECO:0000256" key="1">
    <source>
        <dbReference type="ARBA" id="ARBA00004604"/>
    </source>
</evidence>
<dbReference type="GO" id="GO:0000428">
    <property type="term" value="C:DNA-directed RNA polymerase complex"/>
    <property type="evidence" value="ECO:0007669"/>
    <property type="project" value="UniProtKB-KW"/>
</dbReference>
<evidence type="ECO:0000313" key="7">
    <source>
        <dbReference type="RefSeq" id="XP_015509677.1"/>
    </source>
</evidence>
<dbReference type="OrthoDB" id="277398at2759"/>
<dbReference type="Pfam" id="PF06870">
    <property type="entry name" value="RNA_pol_I_A49"/>
    <property type="match status" value="1"/>
</dbReference>
<dbReference type="GO" id="GO:0005730">
    <property type="term" value="C:nucleolus"/>
    <property type="evidence" value="ECO:0007669"/>
    <property type="project" value="UniProtKB-SubCell"/>
</dbReference>
<dbReference type="GO" id="GO:0006351">
    <property type="term" value="P:DNA-templated transcription"/>
    <property type="evidence" value="ECO:0007669"/>
    <property type="project" value="InterPro"/>
</dbReference>
<evidence type="ECO:0000313" key="6">
    <source>
        <dbReference type="Proteomes" id="UP000829291"/>
    </source>
</evidence>